<evidence type="ECO:0000313" key="2">
    <source>
        <dbReference type="Proteomes" id="UP000229554"/>
    </source>
</evidence>
<reference evidence="2" key="1">
    <citation type="submission" date="2017-09" db="EMBL/GenBank/DDBJ databases">
        <title>Depth-based differentiation of microbial function through sediment-hosted aquifers and enrichment of novel symbionts in the deep terrestrial subsurface.</title>
        <authorList>
            <person name="Probst A.J."/>
            <person name="Ladd B."/>
            <person name="Jarett J.K."/>
            <person name="Geller-Mcgrath D.E."/>
            <person name="Sieber C.M.K."/>
            <person name="Emerson J.B."/>
            <person name="Anantharaman K."/>
            <person name="Thomas B.C."/>
            <person name="Malmstrom R."/>
            <person name="Stieglmeier M."/>
            <person name="Klingl A."/>
            <person name="Woyke T."/>
            <person name="Ryan C.M."/>
            <person name="Banfield J.F."/>
        </authorList>
    </citation>
    <scope>NUCLEOTIDE SEQUENCE [LARGE SCALE GENOMIC DNA]</scope>
</reference>
<comment type="caution">
    <text evidence="1">The sequence shown here is derived from an EMBL/GenBank/DDBJ whole genome shotgun (WGS) entry which is preliminary data.</text>
</comment>
<proteinExistence type="predicted"/>
<protein>
    <submittedName>
        <fullName evidence="1">Uncharacterized protein</fullName>
    </submittedName>
</protein>
<gene>
    <name evidence="1" type="ORF">COU88_04345</name>
</gene>
<evidence type="ECO:0000313" key="1">
    <source>
        <dbReference type="EMBL" id="PJE62562.1"/>
    </source>
</evidence>
<dbReference type="EMBL" id="PFED01000177">
    <property type="protein sequence ID" value="PJE62562.1"/>
    <property type="molecule type" value="Genomic_DNA"/>
</dbReference>
<sequence length="105" mass="12354">MESEFHNPTWNDLEAMGKLVEPGIVVNRINLIRGYIETRRYWIEQGMGDLTTQEELDQSLSDLRLLFSIHAQVAIIYVDFLTHNHFNPDALAKWETFKDNYKLDI</sequence>
<accession>A0A2M8KRL9</accession>
<organism evidence="1 2">
    <name type="scientific">Candidatus Roizmanbacteria bacterium CG10_big_fil_rev_8_21_14_0_10_39_6</name>
    <dbReference type="NCBI Taxonomy" id="1974853"/>
    <lineage>
        <taxon>Bacteria</taxon>
        <taxon>Candidatus Roizmaniibacteriota</taxon>
    </lineage>
</organism>
<name>A0A2M8KRL9_9BACT</name>
<dbReference type="AlphaFoldDB" id="A0A2M8KRL9"/>
<dbReference type="Proteomes" id="UP000229554">
    <property type="component" value="Unassembled WGS sequence"/>
</dbReference>